<dbReference type="CDD" id="cd00093">
    <property type="entry name" value="HTH_XRE"/>
    <property type="match status" value="1"/>
</dbReference>
<dbReference type="Gene3D" id="6.10.140.640">
    <property type="match status" value="1"/>
</dbReference>
<feature type="domain" description="HTH cro/C1-type" evidence="1">
    <location>
        <begin position="25"/>
        <end position="79"/>
    </location>
</feature>
<proteinExistence type="predicted"/>
<dbReference type="Proteomes" id="UP000095765">
    <property type="component" value="Unassembled WGS sequence"/>
</dbReference>
<dbReference type="OrthoDB" id="9795511at2"/>
<dbReference type="Pfam" id="PF18430">
    <property type="entry name" value="DBD_HTH"/>
    <property type="match status" value="1"/>
</dbReference>
<dbReference type="PROSITE" id="PS50943">
    <property type="entry name" value="HTH_CROC1"/>
    <property type="match status" value="1"/>
</dbReference>
<reference evidence="2 3" key="1">
    <citation type="submission" date="2015-09" db="EMBL/GenBank/DDBJ databases">
        <authorList>
            <consortium name="Pathogen Informatics"/>
        </authorList>
    </citation>
    <scope>NUCLEOTIDE SEQUENCE [LARGE SCALE GENOMIC DNA]</scope>
    <source>
        <strain evidence="2 3">2789STDY5834939</strain>
    </source>
</reference>
<dbReference type="EMBL" id="CZBE01000007">
    <property type="protein sequence ID" value="CUP60274.1"/>
    <property type="molecule type" value="Genomic_DNA"/>
</dbReference>
<evidence type="ECO:0000313" key="2">
    <source>
        <dbReference type="EMBL" id="CUP60274.1"/>
    </source>
</evidence>
<dbReference type="AlphaFoldDB" id="A0A174PGL3"/>
<dbReference type="GO" id="GO:0003677">
    <property type="term" value="F:DNA binding"/>
    <property type="evidence" value="ECO:0007669"/>
    <property type="project" value="InterPro"/>
</dbReference>
<dbReference type="Pfam" id="PF01381">
    <property type="entry name" value="HTH_3"/>
    <property type="match status" value="1"/>
</dbReference>
<dbReference type="InterPro" id="IPR001387">
    <property type="entry name" value="Cro/C1-type_HTH"/>
</dbReference>
<dbReference type="InterPro" id="IPR041511">
    <property type="entry name" value="DBD_HTH"/>
</dbReference>
<protein>
    <submittedName>
        <fullName evidence="2">Predicted transcriptional regulator</fullName>
    </submittedName>
</protein>
<evidence type="ECO:0000313" key="3">
    <source>
        <dbReference type="Proteomes" id="UP000095765"/>
    </source>
</evidence>
<dbReference type="SUPFAM" id="SSF47413">
    <property type="entry name" value="lambda repressor-like DNA-binding domains"/>
    <property type="match status" value="1"/>
</dbReference>
<evidence type="ECO:0000259" key="1">
    <source>
        <dbReference type="PROSITE" id="PS50943"/>
    </source>
</evidence>
<dbReference type="Gene3D" id="1.10.260.40">
    <property type="entry name" value="lambda repressor-like DNA-binding domains"/>
    <property type="match status" value="1"/>
</dbReference>
<dbReference type="RefSeq" id="WP_156333641.1">
    <property type="nucleotide sequence ID" value="NZ_CABIWA010000009.1"/>
</dbReference>
<sequence length="126" mass="14529">MNKNIDDNDIDIELDFDFTPIGLAIKKAREVKKITREQLVENLGISTRHLQSVENEGQFPSFKLFIKLITMFDVSVDQYIFPDKEAEKSSARRRLDSLLDTLDDKDLSIIEATAYSLYKAKEQAEK</sequence>
<accession>A0A174PGL3</accession>
<dbReference type="SMART" id="SM00530">
    <property type="entry name" value="HTH_XRE"/>
    <property type="match status" value="1"/>
</dbReference>
<gene>
    <name evidence="2" type="ORF">ERS852551_01332</name>
</gene>
<dbReference type="InterPro" id="IPR010982">
    <property type="entry name" value="Lambda_DNA-bd_dom_sf"/>
</dbReference>
<name>A0A174PGL3_9FIRM</name>
<organism evidence="2 3">
    <name type="scientific">Anaerotruncus colihominis</name>
    <dbReference type="NCBI Taxonomy" id="169435"/>
    <lineage>
        <taxon>Bacteria</taxon>
        <taxon>Bacillati</taxon>
        <taxon>Bacillota</taxon>
        <taxon>Clostridia</taxon>
        <taxon>Eubacteriales</taxon>
        <taxon>Oscillospiraceae</taxon>
        <taxon>Anaerotruncus</taxon>
    </lineage>
</organism>